<dbReference type="OrthoDB" id="360839at2759"/>
<evidence type="ECO:0000256" key="2">
    <source>
        <dbReference type="ARBA" id="ARBA00022670"/>
    </source>
</evidence>
<comment type="subcellular location">
    <subcellularLocation>
        <location evidence="1 14">Endoplasmic reticulum membrane</location>
        <topology evidence="1 14">Multi-pass membrane protein</topology>
    </subcellularLocation>
</comment>
<dbReference type="Proteomes" id="UP000030680">
    <property type="component" value="Unassembled WGS sequence"/>
</dbReference>
<evidence type="ECO:0000256" key="12">
    <source>
        <dbReference type="PIRSR" id="PIRSR627057-1"/>
    </source>
</evidence>
<keyword evidence="18" id="KW-1185">Reference proteome</keyword>
<proteinExistence type="inferred from homology"/>
<evidence type="ECO:0000256" key="3">
    <source>
        <dbReference type="ARBA" id="ARBA00022692"/>
    </source>
</evidence>
<evidence type="ECO:0000256" key="8">
    <source>
        <dbReference type="ARBA" id="ARBA00022989"/>
    </source>
</evidence>
<dbReference type="RefSeq" id="XP_005705678.1">
    <property type="nucleotide sequence ID" value="XM_005705621.1"/>
</dbReference>
<dbReference type="InterPro" id="IPR032456">
    <property type="entry name" value="Peptidase_M48_N"/>
</dbReference>
<comment type="function">
    <text evidence="14">Proteolytically removes the C-terminal three residues of farnesylated proteins.</text>
</comment>
<keyword evidence="10 14" id="KW-0472">Membrane</keyword>
<evidence type="ECO:0000256" key="14">
    <source>
        <dbReference type="RuleBase" id="RU366005"/>
    </source>
</evidence>
<dbReference type="CDD" id="cd07343">
    <property type="entry name" value="M48A_Zmpste24p_like"/>
    <property type="match status" value="1"/>
</dbReference>
<evidence type="ECO:0000256" key="11">
    <source>
        <dbReference type="ARBA" id="ARBA00044456"/>
    </source>
</evidence>
<evidence type="ECO:0000256" key="5">
    <source>
        <dbReference type="ARBA" id="ARBA00022801"/>
    </source>
</evidence>
<evidence type="ECO:0000313" key="18">
    <source>
        <dbReference type="Proteomes" id="UP000030680"/>
    </source>
</evidence>
<keyword evidence="2 14" id="KW-0645">Protease</keyword>
<keyword evidence="7 13" id="KW-0862">Zinc</keyword>
<evidence type="ECO:0000256" key="7">
    <source>
        <dbReference type="ARBA" id="ARBA00022833"/>
    </source>
</evidence>
<dbReference type="GO" id="GO:0046872">
    <property type="term" value="F:metal ion binding"/>
    <property type="evidence" value="ECO:0007669"/>
    <property type="project" value="UniProtKB-UniRule"/>
</dbReference>
<organism evidence="17 18">
    <name type="scientific">Galdieria sulphuraria</name>
    <name type="common">Red alga</name>
    <dbReference type="NCBI Taxonomy" id="130081"/>
    <lineage>
        <taxon>Eukaryota</taxon>
        <taxon>Rhodophyta</taxon>
        <taxon>Bangiophyceae</taxon>
        <taxon>Galdieriales</taxon>
        <taxon>Galdieriaceae</taxon>
        <taxon>Galdieria</taxon>
    </lineage>
</organism>
<reference evidence="18" key="1">
    <citation type="journal article" date="2013" name="Science">
        <title>Gene transfer from bacteria and archaea facilitated evolution of an extremophilic eukaryote.</title>
        <authorList>
            <person name="Schonknecht G."/>
            <person name="Chen W.H."/>
            <person name="Ternes C.M."/>
            <person name="Barbier G.G."/>
            <person name="Shrestha R.P."/>
            <person name="Stanke M."/>
            <person name="Brautigam A."/>
            <person name="Baker B.J."/>
            <person name="Banfield J.F."/>
            <person name="Garavito R.M."/>
            <person name="Carr K."/>
            <person name="Wilkerson C."/>
            <person name="Rensing S.A."/>
            <person name="Gagneul D."/>
            <person name="Dickenson N.E."/>
            <person name="Oesterhelt C."/>
            <person name="Lercher M.J."/>
            <person name="Weber A.P."/>
        </authorList>
    </citation>
    <scope>NUCLEOTIDE SEQUENCE [LARGE SCALE GENOMIC DNA]</scope>
    <source>
        <strain evidence="18">074W</strain>
    </source>
</reference>
<feature type="transmembrane region" description="Helical" evidence="14">
    <location>
        <begin position="173"/>
        <end position="194"/>
    </location>
</feature>
<comment type="similarity">
    <text evidence="14">Belongs to the peptidase M48A family.</text>
</comment>
<evidence type="ECO:0000259" key="16">
    <source>
        <dbReference type="Pfam" id="PF16491"/>
    </source>
</evidence>
<protein>
    <recommendedName>
        <fullName evidence="14">CAAX prenyl protease</fullName>
        <ecNumber evidence="14">3.4.24.84</ecNumber>
    </recommendedName>
</protein>
<keyword evidence="8 14" id="KW-1133">Transmembrane helix</keyword>
<dbReference type="GO" id="GO:0005789">
    <property type="term" value="C:endoplasmic reticulum membrane"/>
    <property type="evidence" value="ECO:0007669"/>
    <property type="project" value="UniProtKB-SubCell"/>
</dbReference>
<evidence type="ECO:0000313" key="17">
    <source>
        <dbReference type="EMBL" id="EME29158.1"/>
    </source>
</evidence>
<evidence type="ECO:0000256" key="1">
    <source>
        <dbReference type="ARBA" id="ARBA00004477"/>
    </source>
</evidence>
<sequence>MLLGWLREWSASLFSSDDNETTPYLQYVLLFQAGVSAVELYLDWRQRKCYELKYIPKELEKQVKPEKFQKAQNYGKDKNTFSILSEVIQTGVHMTLFATHSLPRLWKYCSQIIEKHSFMNSIPAELQTTLLFSSVLFLGNKLISLPFRIYNTFVLEQRYGFNKTTGKLFVKDLVTGTLISAVIGYPSLMGLWYVLELSGQKLWLYFWLFTSSLSILLALLYPPLIMPLFNKFQPLQDQKLRQEIEELATQVGFPLNKIYVMDGSKRSSHSNAFMYGIWKKGIVLYDSLLEQNKDHDERILAVLAHEMGHWKMKHTQKMLLIGLLHSLVLSWSYGKTANNESIYRSFGFDTKAHIIGLLLFSELLTPLDSVLSLIMNFISRRFEYSADDYARNMGYSSYLIEALVTLHLENLSTMHPDPLYSLYHNSHPTLTERIHALEKDDSETKKNQ</sequence>
<keyword evidence="6 14" id="KW-0256">Endoplasmic reticulum</keyword>
<dbReference type="Pfam" id="PF16491">
    <property type="entry name" value="Peptidase_M48_N"/>
    <property type="match status" value="1"/>
</dbReference>
<dbReference type="GO" id="GO:0004222">
    <property type="term" value="F:metalloendopeptidase activity"/>
    <property type="evidence" value="ECO:0007669"/>
    <property type="project" value="UniProtKB-UniRule"/>
</dbReference>
<feature type="binding site" evidence="13">
    <location>
        <position position="305"/>
    </location>
    <ligand>
        <name>Zn(2+)</name>
        <dbReference type="ChEBI" id="CHEBI:29105"/>
        <note>catalytic</note>
    </ligand>
</feature>
<feature type="active site" description="Proton donor" evidence="12">
    <location>
        <position position="387"/>
    </location>
</feature>
<dbReference type="AlphaFoldDB" id="M2XZV0"/>
<evidence type="ECO:0000256" key="10">
    <source>
        <dbReference type="ARBA" id="ARBA00023136"/>
    </source>
</evidence>
<dbReference type="EMBL" id="KB454511">
    <property type="protein sequence ID" value="EME29158.1"/>
    <property type="molecule type" value="Genomic_DNA"/>
</dbReference>
<dbReference type="STRING" id="130081.M2XZV0"/>
<dbReference type="eggNOG" id="KOG2719">
    <property type="taxonomic scope" value="Eukaryota"/>
</dbReference>
<dbReference type="KEGG" id="gsl:Gasu_33610"/>
<keyword evidence="5 14" id="KW-0378">Hydrolase</keyword>
<keyword evidence="3 14" id="KW-0812">Transmembrane</keyword>
<dbReference type="InterPro" id="IPR001915">
    <property type="entry name" value="Peptidase_M48"/>
</dbReference>
<gene>
    <name evidence="17" type="ORF">Gasu_33610</name>
</gene>
<feature type="binding site" evidence="13">
    <location>
        <position position="309"/>
    </location>
    <ligand>
        <name>Zn(2+)</name>
        <dbReference type="ChEBI" id="CHEBI:29105"/>
        <note>catalytic</note>
    </ligand>
</feature>
<dbReference type="PANTHER" id="PTHR10120">
    <property type="entry name" value="CAAX PRENYL PROTEASE 1"/>
    <property type="match status" value="1"/>
</dbReference>
<keyword evidence="4 13" id="KW-0479">Metal-binding</keyword>
<feature type="domain" description="CAAX prenyl protease 1 N-terminal" evidence="16">
    <location>
        <begin position="47"/>
        <end position="231"/>
    </location>
</feature>
<dbReference type="Gene3D" id="3.30.2010.10">
    <property type="entry name" value="Metalloproteases ('zincins'), catalytic domain"/>
    <property type="match status" value="1"/>
</dbReference>
<evidence type="ECO:0000256" key="4">
    <source>
        <dbReference type="ARBA" id="ARBA00022723"/>
    </source>
</evidence>
<dbReference type="EC" id="3.4.24.84" evidence="14"/>
<dbReference type="Pfam" id="PF01435">
    <property type="entry name" value="Peptidase_M48"/>
    <property type="match status" value="1"/>
</dbReference>
<name>M2XZV0_GALSU</name>
<dbReference type="OMA" id="FVIEEKF"/>
<dbReference type="Gramene" id="EME29158">
    <property type="protein sequence ID" value="EME29158"/>
    <property type="gene ID" value="Gasu_33610"/>
</dbReference>
<evidence type="ECO:0000256" key="9">
    <source>
        <dbReference type="ARBA" id="ARBA00023049"/>
    </source>
</evidence>
<comment type="cofactor">
    <cofactor evidence="13 14">
        <name>Zn(2+)</name>
        <dbReference type="ChEBI" id="CHEBI:29105"/>
    </cofactor>
    <text evidence="13 14">Binds 1 zinc ion per subunit.</text>
</comment>
<evidence type="ECO:0000256" key="6">
    <source>
        <dbReference type="ARBA" id="ARBA00022824"/>
    </source>
</evidence>
<evidence type="ECO:0000256" key="13">
    <source>
        <dbReference type="PIRSR" id="PIRSR627057-2"/>
    </source>
</evidence>
<comment type="catalytic activity">
    <reaction evidence="11 14">
        <text>Hydrolyzes the peptide bond -P2-(S-farnesyl or geranylgeranyl)C-P1'-P2'-P3'-COOH where P1' and P2' are amino acids with aliphatic side chains and P3' is any C-terminal residue.</text>
        <dbReference type="EC" id="3.4.24.84"/>
    </reaction>
</comment>
<dbReference type="InterPro" id="IPR027057">
    <property type="entry name" value="CAXX_Prtase_1"/>
</dbReference>
<keyword evidence="9 14" id="KW-0482">Metalloprotease</keyword>
<dbReference type="FunFam" id="3.30.2010.10:FF:000002">
    <property type="entry name" value="CAAX prenyl protease"/>
    <property type="match status" value="1"/>
</dbReference>
<dbReference type="GeneID" id="17087976"/>
<accession>M2XZV0</accession>
<feature type="transmembrane region" description="Helical" evidence="14">
    <location>
        <begin position="206"/>
        <end position="229"/>
    </location>
</feature>
<feature type="binding site" evidence="13">
    <location>
        <position position="383"/>
    </location>
    <ligand>
        <name>Zn(2+)</name>
        <dbReference type="ChEBI" id="CHEBI:29105"/>
        <note>catalytic</note>
    </ligand>
</feature>
<dbReference type="GO" id="GO:0071586">
    <property type="term" value="P:CAAX-box protein processing"/>
    <property type="evidence" value="ECO:0007669"/>
    <property type="project" value="UniProtKB-UniRule"/>
</dbReference>
<evidence type="ECO:0000259" key="15">
    <source>
        <dbReference type="Pfam" id="PF01435"/>
    </source>
</evidence>
<comment type="caution">
    <text evidence="14">Lacks conserved residue(s) required for the propagation of feature annotation.</text>
</comment>
<feature type="domain" description="Peptidase M48" evidence="15">
    <location>
        <begin position="234"/>
        <end position="439"/>
    </location>
</feature>
<feature type="active site" evidence="12">
    <location>
        <position position="306"/>
    </location>
</feature>